<evidence type="ECO:0000256" key="13">
    <source>
        <dbReference type="PROSITE-ProRule" id="PRU00175"/>
    </source>
</evidence>
<evidence type="ECO:0000256" key="14">
    <source>
        <dbReference type="RuleBase" id="RU365038"/>
    </source>
</evidence>
<feature type="domain" description="RING-type" evidence="17">
    <location>
        <begin position="840"/>
        <end position="878"/>
    </location>
</feature>
<dbReference type="GeneID" id="112287885"/>
<dbReference type="Gramene" id="Pp3c10_17225V3.1">
    <property type="protein sequence ID" value="Pp3c10_17225V3.1"/>
    <property type="gene ID" value="Pp3c10_17225"/>
</dbReference>
<dbReference type="InterPro" id="IPR013956">
    <property type="entry name" value="E3_ubiquit_lig_Bre1"/>
</dbReference>
<evidence type="ECO:0000256" key="11">
    <source>
        <dbReference type="ARBA" id="ARBA00023054"/>
    </source>
</evidence>
<evidence type="ECO:0000256" key="7">
    <source>
        <dbReference type="ARBA" id="ARBA00022771"/>
    </source>
</evidence>
<dbReference type="InterPro" id="IPR017907">
    <property type="entry name" value="Znf_RING_CS"/>
</dbReference>
<feature type="coiled-coil region" evidence="15">
    <location>
        <begin position="430"/>
        <end position="457"/>
    </location>
</feature>
<evidence type="ECO:0000256" key="3">
    <source>
        <dbReference type="ARBA" id="ARBA00004906"/>
    </source>
</evidence>
<dbReference type="SMART" id="SM00184">
    <property type="entry name" value="RING"/>
    <property type="match status" value="1"/>
</dbReference>
<evidence type="ECO:0000256" key="9">
    <source>
        <dbReference type="ARBA" id="ARBA00022833"/>
    </source>
</evidence>
<comment type="catalytic activity">
    <reaction evidence="1 14">
        <text>S-ubiquitinyl-[E2 ubiquitin-conjugating enzyme]-L-cysteine + [acceptor protein]-L-lysine = [E2 ubiquitin-conjugating enzyme]-L-cysteine + N(6)-ubiquitinyl-[acceptor protein]-L-lysine.</text>
        <dbReference type="EC" id="2.3.2.27"/>
    </reaction>
</comment>
<dbReference type="Gramene" id="Pp3c10_17220V3.1">
    <property type="protein sequence ID" value="Pp3c10_17220V3.1"/>
    <property type="gene ID" value="Pp3c10_17220"/>
</dbReference>
<dbReference type="AlphaFoldDB" id="A0A2K1JZE5"/>
<evidence type="ECO:0000256" key="12">
    <source>
        <dbReference type="ARBA" id="ARBA00023242"/>
    </source>
</evidence>
<dbReference type="RefSeq" id="XP_024387249.1">
    <property type="nucleotide sequence ID" value="XM_024531481.2"/>
</dbReference>
<feature type="coiled-coil region" evidence="15">
    <location>
        <begin position="378"/>
        <end position="405"/>
    </location>
</feature>
<reference evidence="18 20" key="1">
    <citation type="journal article" date="2008" name="Science">
        <title>The Physcomitrella genome reveals evolutionary insights into the conquest of land by plants.</title>
        <authorList>
            <person name="Rensing S."/>
            <person name="Lang D."/>
            <person name="Zimmer A."/>
            <person name="Terry A."/>
            <person name="Salamov A."/>
            <person name="Shapiro H."/>
            <person name="Nishiyama T."/>
            <person name="Perroud P.-F."/>
            <person name="Lindquist E."/>
            <person name="Kamisugi Y."/>
            <person name="Tanahashi T."/>
            <person name="Sakakibara K."/>
            <person name="Fujita T."/>
            <person name="Oishi K."/>
            <person name="Shin-I T."/>
            <person name="Kuroki Y."/>
            <person name="Toyoda A."/>
            <person name="Suzuki Y."/>
            <person name="Hashimoto A."/>
            <person name="Yamaguchi K."/>
            <person name="Sugano A."/>
            <person name="Kohara Y."/>
            <person name="Fujiyama A."/>
            <person name="Anterola A."/>
            <person name="Aoki S."/>
            <person name="Ashton N."/>
            <person name="Barbazuk W.B."/>
            <person name="Barker E."/>
            <person name="Bennetzen J."/>
            <person name="Bezanilla M."/>
            <person name="Blankenship R."/>
            <person name="Cho S.H."/>
            <person name="Dutcher S."/>
            <person name="Estelle M."/>
            <person name="Fawcett J.A."/>
            <person name="Gundlach H."/>
            <person name="Hanada K."/>
            <person name="Heyl A."/>
            <person name="Hicks K.A."/>
            <person name="Hugh J."/>
            <person name="Lohr M."/>
            <person name="Mayer K."/>
            <person name="Melkozernov A."/>
            <person name="Murata T."/>
            <person name="Nelson D."/>
            <person name="Pils B."/>
            <person name="Prigge M."/>
            <person name="Reiss B."/>
            <person name="Renner T."/>
            <person name="Rombauts S."/>
            <person name="Rushton P."/>
            <person name="Sanderfoot A."/>
            <person name="Schween G."/>
            <person name="Shiu S.-H."/>
            <person name="Stueber K."/>
            <person name="Theodoulou F.L."/>
            <person name="Tu H."/>
            <person name="Van de Peer Y."/>
            <person name="Verrier P.J."/>
            <person name="Waters E."/>
            <person name="Wood A."/>
            <person name="Yang L."/>
            <person name="Cove D."/>
            <person name="Cuming A."/>
            <person name="Hasebe M."/>
            <person name="Lucas S."/>
            <person name="Mishler D.B."/>
            <person name="Reski R."/>
            <person name="Grigoriev I."/>
            <person name="Quatrano R.S."/>
            <person name="Boore J.L."/>
        </authorList>
    </citation>
    <scope>NUCLEOTIDE SEQUENCE [LARGE SCALE GENOMIC DNA]</scope>
    <source>
        <strain evidence="19 20">cv. Gransden 2004</strain>
    </source>
</reference>
<keyword evidence="11 14" id="KW-0175">Coiled coil</keyword>
<comment type="pathway">
    <text evidence="3 14">Protein modification; protein ubiquitination.</text>
</comment>
<dbReference type="FunCoup" id="A0A2K1JZE5">
    <property type="interactions" value="4280"/>
</dbReference>
<keyword evidence="8 14" id="KW-0833">Ubl conjugation pathway</keyword>
<dbReference type="EnsemblPlants" id="Pp3c10_17220V3.1">
    <property type="protein sequence ID" value="Pp3c10_17220V3.1"/>
    <property type="gene ID" value="Pp3c10_17220"/>
</dbReference>
<name>A0A2K1JZE5_PHYPA</name>
<dbReference type="EC" id="2.3.2.27" evidence="14"/>
<keyword evidence="6 14" id="KW-0479">Metal-binding</keyword>
<dbReference type="GO" id="GO:0006325">
    <property type="term" value="P:chromatin organization"/>
    <property type="evidence" value="ECO:0007669"/>
    <property type="project" value="UniProtKB-KW"/>
</dbReference>
<feature type="coiled-coil region" evidence="15">
    <location>
        <begin position="564"/>
        <end position="642"/>
    </location>
</feature>
<dbReference type="PANTHER" id="PTHR23163">
    <property type="entry name" value="RING FINGER PROTEIN-RELATED"/>
    <property type="match status" value="1"/>
</dbReference>
<dbReference type="GO" id="GO:0008270">
    <property type="term" value="F:zinc ion binding"/>
    <property type="evidence" value="ECO:0007669"/>
    <property type="project" value="UniProtKB-KW"/>
</dbReference>
<protein>
    <recommendedName>
        <fullName evidence="14">E3 ubiquitin protein ligase</fullName>
        <ecNumber evidence="14">2.3.2.27</ecNumber>
    </recommendedName>
</protein>
<proteinExistence type="inferred from homology"/>
<sequence length="892" mass="101136">MGSTEEPERKRRHNNLHHPLSASPPLKKPAITSASDDKKVEPVTPQYQNQKLAQLLDHQRSEISTLESRCAEFKSKQASYDNTLIAVNRKWNLLVDDLEFLAVRANTPTSGLEVLEPLSVANERKISAAPPEETFLQRLLETGATESSNNEESSNGSVVEAGLVSRKAKTMKTMKYLLQAIDLQRAKNDKLETSLRDIVHPHDAGQLLEEKNEDLRTEITTIRGVLEALHLKHNEMLAEIGTARDLKTKDQSKIKCLSGELEETASELELCRRKLATLKSQKEAAAVGMPTIASVQLSAKIEGGDRVSGAEKLSREARELEAALEEMKTLASKRLTELQETLQTQLNLSQRMQQMQDALLDEQRILSSRPYLVLDDQAQFLKNEVERYRGLVDKLQTECDSMSRRDKEILLKAEAGEAAHRTGAISDDRAAELETKLQECMADRDALQLRLEDALQSAGRKDSVPELQVMKYTLEKEMSMTKAQLRKPKDAACEVELLEAKMPSLREILERKALECKNLSNRCVAQAAELTSLKAKLEGLRQSDQGLQLMLEMYEKESKDPRTILKLQQDHSKTLAQIERLKRALDEHSLELRVKAANEAETLYQQRLAAAEAEIAEYHLRLDDSERVVMELKETLKSKDEEGDAYVIVIETFGQAYDEMLTQNSRLLHQITERDDYNTQLVAESQKAKQLQSFLEAEKKVLASRVQHAIASADPLKQHVNRLEDQIRSYLEQTGKVMDDSRQHILALEALKHKTVEIEKQLVSTKAALEAANRRIEGRGQKLVEAQQQLDKERFEKRRVQDELEALNNKVARLRSHHEGGSAIERLQEEIKEYKAILKCGVCHDHPKEVVITKCFHLFCGHCIQRNLELRHRKCPACGIPFGQSDVRNVYI</sequence>
<dbReference type="GO" id="GO:0016567">
    <property type="term" value="P:protein ubiquitination"/>
    <property type="evidence" value="ECO:0007669"/>
    <property type="project" value="UniProtKB-UniRule"/>
</dbReference>
<evidence type="ECO:0000256" key="8">
    <source>
        <dbReference type="ARBA" id="ARBA00022786"/>
    </source>
</evidence>
<reference evidence="19" key="3">
    <citation type="submission" date="2020-12" db="UniProtKB">
        <authorList>
            <consortium name="EnsemblPlants"/>
        </authorList>
    </citation>
    <scope>IDENTIFICATION</scope>
</reference>
<feature type="region of interest" description="Disordered" evidence="16">
    <location>
        <begin position="1"/>
        <end position="41"/>
    </location>
</feature>
<dbReference type="EMBL" id="ABEU02000010">
    <property type="protein sequence ID" value="PNR46890.1"/>
    <property type="molecule type" value="Genomic_DNA"/>
</dbReference>
<dbReference type="PANTHER" id="PTHR23163:SF0">
    <property type="entry name" value="E3 UBIQUITIN-PROTEIN LIGASE BRE1"/>
    <property type="match status" value="1"/>
</dbReference>
<dbReference type="Proteomes" id="UP000006727">
    <property type="component" value="Chromosome 10"/>
</dbReference>
<keyword evidence="12 14" id="KW-0539">Nucleus</keyword>
<evidence type="ECO:0000259" key="17">
    <source>
        <dbReference type="PROSITE" id="PS50089"/>
    </source>
</evidence>
<evidence type="ECO:0000256" key="10">
    <source>
        <dbReference type="ARBA" id="ARBA00022853"/>
    </source>
</evidence>
<dbReference type="PROSITE" id="PS00518">
    <property type="entry name" value="ZF_RING_1"/>
    <property type="match status" value="1"/>
</dbReference>
<dbReference type="SUPFAM" id="SSF57850">
    <property type="entry name" value="RING/U-box"/>
    <property type="match status" value="1"/>
</dbReference>
<dbReference type="KEGG" id="ppp:112287885"/>
<evidence type="ECO:0000313" key="19">
    <source>
        <dbReference type="EnsemblPlants" id="Pp3c10_17220V3.1"/>
    </source>
</evidence>
<accession>A0A2K1JZE5</accession>
<dbReference type="Gene3D" id="3.30.40.10">
    <property type="entry name" value="Zinc/RING finger domain, C3HC4 (zinc finger)"/>
    <property type="match status" value="1"/>
</dbReference>
<dbReference type="GO" id="GO:0033503">
    <property type="term" value="C:HULC complex"/>
    <property type="evidence" value="ECO:0000318"/>
    <property type="project" value="GO_Central"/>
</dbReference>
<dbReference type="UniPathway" id="UPA00143"/>
<dbReference type="STRING" id="3218.A0A2K1JZE5"/>
<gene>
    <name evidence="19" type="primary">LOC112287885</name>
    <name evidence="18" type="ORF">PHYPA_014010</name>
</gene>
<evidence type="ECO:0000256" key="16">
    <source>
        <dbReference type="SAM" id="MobiDB-lite"/>
    </source>
</evidence>
<evidence type="ECO:0000256" key="1">
    <source>
        <dbReference type="ARBA" id="ARBA00000900"/>
    </source>
</evidence>
<keyword evidence="7 13" id="KW-0863">Zinc-finger</keyword>
<evidence type="ECO:0000313" key="18">
    <source>
        <dbReference type="EMBL" id="PNR46890.1"/>
    </source>
</evidence>
<comment type="subcellular location">
    <subcellularLocation>
        <location evidence="2 14">Nucleus</location>
    </subcellularLocation>
</comment>
<evidence type="ECO:0000256" key="2">
    <source>
        <dbReference type="ARBA" id="ARBA00004123"/>
    </source>
</evidence>
<keyword evidence="20" id="KW-1185">Reference proteome</keyword>
<comment type="similarity">
    <text evidence="4 14">Belongs to the BRE1 family.</text>
</comment>
<dbReference type="InterPro" id="IPR001841">
    <property type="entry name" value="Znf_RING"/>
</dbReference>
<keyword evidence="9 14" id="KW-0862">Zinc</keyword>
<keyword evidence="10 14" id="KW-0156">Chromatin regulator</keyword>
<evidence type="ECO:0000256" key="4">
    <source>
        <dbReference type="ARBA" id="ARBA00005555"/>
    </source>
</evidence>
<dbReference type="PROSITE" id="PS50089">
    <property type="entry name" value="ZF_RING_2"/>
    <property type="match status" value="1"/>
</dbReference>
<dbReference type="GO" id="GO:0005634">
    <property type="term" value="C:nucleus"/>
    <property type="evidence" value="ECO:0000318"/>
    <property type="project" value="GO_Central"/>
</dbReference>
<feature type="coiled-coil region" evidence="15">
    <location>
        <begin position="49"/>
        <end position="76"/>
    </location>
</feature>
<dbReference type="OrthoDB" id="10266039at2759"/>
<keyword evidence="5 14" id="KW-0808">Transferase</keyword>
<dbReference type="CDD" id="cd16499">
    <property type="entry name" value="RING-HC_Bre1-like"/>
    <property type="match status" value="1"/>
</dbReference>
<organism evidence="18">
    <name type="scientific">Physcomitrium patens</name>
    <name type="common">Spreading-leaved earth moss</name>
    <name type="synonym">Physcomitrella patens</name>
    <dbReference type="NCBI Taxonomy" id="3218"/>
    <lineage>
        <taxon>Eukaryota</taxon>
        <taxon>Viridiplantae</taxon>
        <taxon>Streptophyta</taxon>
        <taxon>Embryophyta</taxon>
        <taxon>Bryophyta</taxon>
        <taxon>Bryophytina</taxon>
        <taxon>Bryopsida</taxon>
        <taxon>Funariidae</taxon>
        <taxon>Funariales</taxon>
        <taxon>Funariaceae</taxon>
        <taxon>Physcomitrium</taxon>
    </lineage>
</organism>
<evidence type="ECO:0000256" key="5">
    <source>
        <dbReference type="ARBA" id="ARBA00022679"/>
    </source>
</evidence>
<dbReference type="GO" id="GO:0061630">
    <property type="term" value="F:ubiquitin protein ligase activity"/>
    <property type="evidence" value="ECO:0000318"/>
    <property type="project" value="GO_Central"/>
</dbReference>
<dbReference type="InterPro" id="IPR013083">
    <property type="entry name" value="Znf_RING/FYVE/PHD"/>
</dbReference>
<evidence type="ECO:0000256" key="15">
    <source>
        <dbReference type="SAM" id="Coils"/>
    </source>
</evidence>
<dbReference type="EnsemblPlants" id="Pp3c10_17225V3.1">
    <property type="protein sequence ID" value="Pp3c10_17225V3.1"/>
    <property type="gene ID" value="Pp3c10_17225"/>
</dbReference>
<reference evidence="18 20" key="2">
    <citation type="journal article" date="2018" name="Plant J.">
        <title>The Physcomitrella patens chromosome-scale assembly reveals moss genome structure and evolution.</title>
        <authorList>
            <person name="Lang D."/>
            <person name="Ullrich K.K."/>
            <person name="Murat F."/>
            <person name="Fuchs J."/>
            <person name="Jenkins J."/>
            <person name="Haas F.B."/>
            <person name="Piednoel M."/>
            <person name="Gundlach H."/>
            <person name="Van Bel M."/>
            <person name="Meyberg R."/>
            <person name="Vives C."/>
            <person name="Morata J."/>
            <person name="Symeonidi A."/>
            <person name="Hiss M."/>
            <person name="Muchero W."/>
            <person name="Kamisugi Y."/>
            <person name="Saleh O."/>
            <person name="Blanc G."/>
            <person name="Decker E.L."/>
            <person name="van Gessel N."/>
            <person name="Grimwood J."/>
            <person name="Hayes R.D."/>
            <person name="Graham S.W."/>
            <person name="Gunter L.E."/>
            <person name="McDaniel S.F."/>
            <person name="Hoernstein S.N.W."/>
            <person name="Larsson A."/>
            <person name="Li F.W."/>
            <person name="Perroud P.F."/>
            <person name="Phillips J."/>
            <person name="Ranjan P."/>
            <person name="Rokshar D.S."/>
            <person name="Rothfels C.J."/>
            <person name="Schneider L."/>
            <person name="Shu S."/>
            <person name="Stevenson D.W."/>
            <person name="Thummler F."/>
            <person name="Tillich M."/>
            <person name="Villarreal Aguilar J.C."/>
            <person name="Widiez T."/>
            <person name="Wong G.K."/>
            <person name="Wymore A."/>
            <person name="Zhang Y."/>
            <person name="Zimmer A.D."/>
            <person name="Quatrano R.S."/>
            <person name="Mayer K.F.X."/>
            <person name="Goodstein D."/>
            <person name="Casacuberta J.M."/>
            <person name="Vandepoele K."/>
            <person name="Reski R."/>
            <person name="Cuming A.C."/>
            <person name="Tuskan G.A."/>
            <person name="Maumus F."/>
            <person name="Salse J."/>
            <person name="Schmutz J."/>
            <person name="Rensing S.A."/>
        </authorList>
    </citation>
    <scope>NUCLEOTIDE SEQUENCE [LARGE SCALE GENOMIC DNA]</scope>
    <source>
        <strain evidence="19 20">cv. Gransden 2004</strain>
    </source>
</reference>
<evidence type="ECO:0000313" key="20">
    <source>
        <dbReference type="Proteomes" id="UP000006727"/>
    </source>
</evidence>
<dbReference type="PaxDb" id="3218-PP1S381_4V6.1"/>
<dbReference type="Pfam" id="PF13920">
    <property type="entry name" value="zf-C3HC4_3"/>
    <property type="match status" value="1"/>
</dbReference>
<feature type="coiled-coil region" evidence="15">
    <location>
        <begin position="769"/>
        <end position="817"/>
    </location>
</feature>
<evidence type="ECO:0000256" key="6">
    <source>
        <dbReference type="ARBA" id="ARBA00022723"/>
    </source>
</evidence>